<gene>
    <name evidence="1" type="primary">uxaE</name>
    <name evidence="2" type="ORF">ENK44_04885</name>
</gene>
<feature type="binding site" evidence="1">
    <location>
        <position position="218"/>
    </location>
    <ligand>
        <name>a divalent metal cation</name>
        <dbReference type="ChEBI" id="CHEBI:60240"/>
    </ligand>
</feature>
<dbReference type="HAMAP" id="MF_02243">
    <property type="entry name" value="UxaE"/>
    <property type="match status" value="1"/>
</dbReference>
<feature type="active site" description="Proton donor" evidence="1">
    <location>
        <position position="176"/>
    </location>
</feature>
<name>A0A7V4TZD0_CALAY</name>
<evidence type="ECO:0000313" key="2">
    <source>
        <dbReference type="EMBL" id="HGY55013.1"/>
    </source>
</evidence>
<dbReference type="InterPro" id="IPR032586">
    <property type="entry name" value="UxaE"/>
</dbReference>
<dbReference type="Pfam" id="PF16257">
    <property type="entry name" value="UxaE"/>
    <property type="match status" value="1"/>
</dbReference>
<evidence type="ECO:0000256" key="1">
    <source>
        <dbReference type="HAMAP-Rule" id="MF_02243"/>
    </source>
</evidence>
<comment type="cofactor">
    <cofactor evidence="1">
        <name>a divalent metal cation</name>
        <dbReference type="ChEBI" id="CHEBI:60240"/>
    </cofactor>
</comment>
<dbReference type="EC" id="5.1.2.7" evidence="1"/>
<comment type="caution">
    <text evidence="2">The sequence shown here is derived from an EMBL/GenBank/DDBJ whole genome shotgun (WGS) entry which is preliminary data.</text>
</comment>
<organism evidence="2">
    <name type="scientific">Caldithrix abyssi</name>
    <dbReference type="NCBI Taxonomy" id="187145"/>
    <lineage>
        <taxon>Bacteria</taxon>
        <taxon>Pseudomonadati</taxon>
        <taxon>Calditrichota</taxon>
        <taxon>Calditrichia</taxon>
        <taxon>Calditrichales</taxon>
        <taxon>Calditrichaceae</taxon>
        <taxon>Caldithrix</taxon>
    </lineage>
</organism>
<reference evidence="2" key="1">
    <citation type="journal article" date="2020" name="mSystems">
        <title>Genome- and Community-Level Interaction Insights into Carbon Utilization and Element Cycling Functions of Hydrothermarchaeota in Hydrothermal Sediment.</title>
        <authorList>
            <person name="Zhou Z."/>
            <person name="Liu Y."/>
            <person name="Xu W."/>
            <person name="Pan J."/>
            <person name="Luo Z.H."/>
            <person name="Li M."/>
        </authorList>
    </citation>
    <scope>NUCLEOTIDE SEQUENCE [LARGE SCALE GENOMIC DNA]</scope>
    <source>
        <strain evidence="2">HyVt-577</strain>
    </source>
</reference>
<sequence>MRTLSKYSIGIGDRFAHQGIAQLKAVQKACEMGVLITPVWNKSFREHQVIGSDPFATRQEADDAVQRLNWQDDYFVDADHINLSNVDYFIDSSDFFTIDVADYIGKPAADADVRDFVEKHKKYVGNLQLPDLDTTLAISEQQIRTVAEKYLFAAQEAKKIYDRIASQKETVAFVIEVSMDETDEPQTPLELFFILAALASRNVPLQTIAPKFSGRFNKGVDYVGDLQQFRLEFEQDVAVLQLAVREFGLSDNLKLSIHSGSDKFSIYPIMREVIRTFDAGLHLKTAGTTWLEEIIGLAEAGGPALAIAKDIYRASLEKAEELCTPYASVIDIDTAKLPLIEEVNNWDSSAFVNALRHDINNPRYNPHFRQLLHVGYKVAAGMGRIYLSALRDNKKVIAKNVTENIFERHIKPLFI</sequence>
<feature type="binding site" evidence="1">
    <location>
        <position position="80"/>
    </location>
    <ligand>
        <name>a divalent metal cation</name>
        <dbReference type="ChEBI" id="CHEBI:60240"/>
    </ligand>
</feature>
<comment type="catalytic activity">
    <reaction evidence="1">
        <text>keto-D-tagaturonate = keto-D-fructuronate</text>
        <dbReference type="Rhea" id="RHEA:51656"/>
        <dbReference type="ChEBI" id="CHEBI:17886"/>
        <dbReference type="ChEBI" id="CHEBI:59881"/>
        <dbReference type="EC" id="5.1.2.7"/>
    </reaction>
</comment>
<feature type="binding site" evidence="1">
    <location>
        <position position="258"/>
    </location>
    <ligand>
        <name>a divalent metal cation</name>
        <dbReference type="ChEBI" id="CHEBI:60240"/>
    </ligand>
</feature>
<protein>
    <recommendedName>
        <fullName evidence="1">Tagaturonate/fructuronate epimerase</fullName>
        <shortName evidence="1">D-TagA/D-FruA epimerase</shortName>
        <ecNumber evidence="1">5.1.2.7</ecNumber>
    </recommendedName>
</protein>
<keyword evidence="1" id="KW-0413">Isomerase</keyword>
<dbReference type="AlphaFoldDB" id="A0A7V4TZD0"/>
<proteinExistence type="inferred from homology"/>
<feature type="active site" description="Proton acceptor" evidence="1">
    <location>
        <position position="79"/>
    </location>
</feature>
<dbReference type="EMBL" id="DRQG01000042">
    <property type="protein sequence ID" value="HGY55013.1"/>
    <property type="molecule type" value="Genomic_DNA"/>
</dbReference>
<dbReference type="GO" id="GO:0046872">
    <property type="term" value="F:metal ion binding"/>
    <property type="evidence" value="ECO:0007669"/>
    <property type="project" value="UniProtKB-UniRule"/>
</dbReference>
<comment type="similarity">
    <text evidence="1">Belongs to the UxaE family.</text>
</comment>
<comment type="function">
    <text evidence="1">Catalyzes the epimerization of D-tagaturonate (D-TagA) to D-fructuronate (D-FruA).</text>
</comment>
<dbReference type="Proteomes" id="UP000885779">
    <property type="component" value="Unassembled WGS sequence"/>
</dbReference>
<accession>A0A7V4TZD0</accession>
<dbReference type="GO" id="GO:0016856">
    <property type="term" value="F:racemase and epimerase activity, acting on hydroxy acids and derivatives"/>
    <property type="evidence" value="ECO:0007669"/>
    <property type="project" value="UniProtKB-UniRule"/>
</dbReference>
<keyword evidence="1" id="KW-0479">Metal-binding</keyword>